<keyword evidence="3" id="KW-1185">Reference proteome</keyword>
<keyword evidence="1" id="KW-1133">Transmembrane helix</keyword>
<accession>A0AAD7JM86</accession>
<name>A0AAD7JM86_9AGAR</name>
<feature type="transmembrane region" description="Helical" evidence="1">
    <location>
        <begin position="232"/>
        <end position="249"/>
    </location>
</feature>
<feature type="transmembrane region" description="Helical" evidence="1">
    <location>
        <begin position="20"/>
        <end position="52"/>
    </location>
</feature>
<proteinExistence type="predicted"/>
<keyword evidence="1" id="KW-0472">Membrane</keyword>
<dbReference type="AlphaFoldDB" id="A0AAD7JM86"/>
<protein>
    <recommendedName>
        <fullName evidence="4">G-protein coupled receptors family 2 profile 2 domain-containing protein</fullName>
    </recommendedName>
</protein>
<keyword evidence="1" id="KW-0812">Transmembrane</keyword>
<feature type="transmembrane region" description="Helical" evidence="1">
    <location>
        <begin position="97"/>
        <end position="120"/>
    </location>
</feature>
<dbReference type="EMBL" id="JARKIB010000024">
    <property type="protein sequence ID" value="KAJ7766222.1"/>
    <property type="molecule type" value="Genomic_DNA"/>
</dbReference>
<evidence type="ECO:0000256" key="1">
    <source>
        <dbReference type="SAM" id="Phobius"/>
    </source>
</evidence>
<reference evidence="2" key="1">
    <citation type="submission" date="2023-03" db="EMBL/GenBank/DDBJ databases">
        <title>Massive genome expansion in bonnet fungi (Mycena s.s.) driven by repeated elements and novel gene families across ecological guilds.</title>
        <authorList>
            <consortium name="Lawrence Berkeley National Laboratory"/>
            <person name="Harder C.B."/>
            <person name="Miyauchi S."/>
            <person name="Viragh M."/>
            <person name="Kuo A."/>
            <person name="Thoen E."/>
            <person name="Andreopoulos B."/>
            <person name="Lu D."/>
            <person name="Skrede I."/>
            <person name="Drula E."/>
            <person name="Henrissat B."/>
            <person name="Morin E."/>
            <person name="Kohler A."/>
            <person name="Barry K."/>
            <person name="LaButti K."/>
            <person name="Morin E."/>
            <person name="Salamov A."/>
            <person name="Lipzen A."/>
            <person name="Mereny Z."/>
            <person name="Hegedus B."/>
            <person name="Baldrian P."/>
            <person name="Stursova M."/>
            <person name="Weitz H."/>
            <person name="Taylor A."/>
            <person name="Grigoriev I.V."/>
            <person name="Nagy L.G."/>
            <person name="Martin F."/>
            <person name="Kauserud H."/>
        </authorList>
    </citation>
    <scope>NUCLEOTIDE SEQUENCE</scope>
    <source>
        <strain evidence="2">CBHHK182m</strain>
    </source>
</reference>
<evidence type="ECO:0000313" key="2">
    <source>
        <dbReference type="EMBL" id="KAJ7766222.1"/>
    </source>
</evidence>
<evidence type="ECO:0000313" key="3">
    <source>
        <dbReference type="Proteomes" id="UP001215598"/>
    </source>
</evidence>
<sequence>MSPHSKTAIYPRSTIASVEYNLPAVVIAFSIADIVFTSLILALCLWAVWNPVSRRHLNRVSFRLFLYALVSNIGYTAYLICAVKLSPGSACSGTAWFGNACILFAGVMFFSMALNLQLVLVHGVNGQKMEKYYLAAGTVMALACSTPAYAAGAFGYEDPDGCWFNSSDPPVRLRWWVGSLGLWIFLLAAGEVICFTVIVTSMITRHRAVSAMFTESSASTLIKPPIVTYRNIILRIGLYPLVSCFFAMTLGPLDLHEFLDSSQTEENRILNIVDLLLYALRPMTYAILAATDPSFLRAMRALRGSEPKASTTSVQVTVSTITWRSSMTSYIARPSTNCDTDAELNAVKVEEADVNGSEESFTCQI</sequence>
<evidence type="ECO:0008006" key="4">
    <source>
        <dbReference type="Google" id="ProtNLM"/>
    </source>
</evidence>
<feature type="transmembrane region" description="Helical" evidence="1">
    <location>
        <begin position="269"/>
        <end position="290"/>
    </location>
</feature>
<feature type="transmembrane region" description="Helical" evidence="1">
    <location>
        <begin position="132"/>
        <end position="156"/>
    </location>
</feature>
<feature type="transmembrane region" description="Helical" evidence="1">
    <location>
        <begin position="176"/>
        <end position="203"/>
    </location>
</feature>
<dbReference type="Proteomes" id="UP001215598">
    <property type="component" value="Unassembled WGS sequence"/>
</dbReference>
<feature type="transmembrane region" description="Helical" evidence="1">
    <location>
        <begin position="64"/>
        <end position="85"/>
    </location>
</feature>
<gene>
    <name evidence="2" type="ORF">B0H16DRAFT_388533</name>
</gene>
<comment type="caution">
    <text evidence="2">The sequence shown here is derived from an EMBL/GenBank/DDBJ whole genome shotgun (WGS) entry which is preliminary data.</text>
</comment>
<organism evidence="2 3">
    <name type="scientific">Mycena metata</name>
    <dbReference type="NCBI Taxonomy" id="1033252"/>
    <lineage>
        <taxon>Eukaryota</taxon>
        <taxon>Fungi</taxon>
        <taxon>Dikarya</taxon>
        <taxon>Basidiomycota</taxon>
        <taxon>Agaricomycotina</taxon>
        <taxon>Agaricomycetes</taxon>
        <taxon>Agaricomycetidae</taxon>
        <taxon>Agaricales</taxon>
        <taxon>Marasmiineae</taxon>
        <taxon>Mycenaceae</taxon>
        <taxon>Mycena</taxon>
    </lineage>
</organism>